<evidence type="ECO:0000259" key="8">
    <source>
        <dbReference type="PROSITE" id="PS00497"/>
    </source>
</evidence>
<proteinExistence type="inferred from homology"/>
<evidence type="ECO:0000256" key="1">
    <source>
        <dbReference type="ARBA" id="ARBA00009928"/>
    </source>
</evidence>
<evidence type="ECO:0000256" key="7">
    <source>
        <dbReference type="ARBA" id="ARBA00048881"/>
    </source>
</evidence>
<dbReference type="InterPro" id="IPR008922">
    <property type="entry name" value="Di-copper_centre_dom_sf"/>
</dbReference>
<dbReference type="InterPro" id="IPR002227">
    <property type="entry name" value="Tyrosinase_Cu-bd"/>
</dbReference>
<keyword evidence="11" id="KW-1185">Reference proteome</keyword>
<evidence type="ECO:0000313" key="11">
    <source>
        <dbReference type="Proteomes" id="UP001194468"/>
    </source>
</evidence>
<evidence type="ECO:0000256" key="2">
    <source>
        <dbReference type="ARBA" id="ARBA00011906"/>
    </source>
</evidence>
<dbReference type="InterPro" id="IPR050316">
    <property type="entry name" value="Tyrosinase/Hemocyanin"/>
</dbReference>
<feature type="domain" description="Tyrosinase copper-binding" evidence="9">
    <location>
        <begin position="342"/>
        <end position="353"/>
    </location>
</feature>
<gene>
    <name evidence="10" type="ORF">L210DRAFT_3652099</name>
</gene>
<protein>
    <recommendedName>
        <fullName evidence="2">tyrosinase</fullName>
        <ecNumber evidence="2">1.14.18.1</ecNumber>
    </recommendedName>
</protein>
<name>A0AAD4G8V0_BOLED</name>
<reference evidence="10" key="1">
    <citation type="submission" date="2019-10" db="EMBL/GenBank/DDBJ databases">
        <authorList>
            <consortium name="DOE Joint Genome Institute"/>
            <person name="Kuo A."/>
            <person name="Miyauchi S."/>
            <person name="Kiss E."/>
            <person name="Drula E."/>
            <person name="Kohler A."/>
            <person name="Sanchez-Garcia M."/>
            <person name="Andreopoulos B."/>
            <person name="Barry K.W."/>
            <person name="Bonito G."/>
            <person name="Buee M."/>
            <person name="Carver A."/>
            <person name="Chen C."/>
            <person name="Cichocki N."/>
            <person name="Clum A."/>
            <person name="Culley D."/>
            <person name="Crous P.W."/>
            <person name="Fauchery L."/>
            <person name="Girlanda M."/>
            <person name="Hayes R."/>
            <person name="Keri Z."/>
            <person name="LaButti K."/>
            <person name="Lipzen A."/>
            <person name="Lombard V."/>
            <person name="Magnuson J."/>
            <person name="Maillard F."/>
            <person name="Morin E."/>
            <person name="Murat C."/>
            <person name="Nolan M."/>
            <person name="Ohm R."/>
            <person name="Pangilinan J."/>
            <person name="Pereira M."/>
            <person name="Perotto S."/>
            <person name="Peter M."/>
            <person name="Riley R."/>
            <person name="Sitrit Y."/>
            <person name="Stielow B."/>
            <person name="Szollosi G."/>
            <person name="Zifcakova L."/>
            <person name="Stursova M."/>
            <person name="Spatafora J.W."/>
            <person name="Tedersoo L."/>
            <person name="Vaario L.-M."/>
            <person name="Yamada A."/>
            <person name="Yan M."/>
            <person name="Wang P."/>
            <person name="Xu J."/>
            <person name="Bruns T."/>
            <person name="Baldrian P."/>
            <person name="Vilgalys R."/>
            <person name="Henrissat B."/>
            <person name="Grigoriev I.V."/>
            <person name="Hibbett D."/>
            <person name="Nagy L.G."/>
            <person name="Martin F.M."/>
        </authorList>
    </citation>
    <scope>NUCLEOTIDE SEQUENCE</scope>
    <source>
        <strain evidence="10">BED1</strain>
    </source>
</reference>
<comment type="caution">
    <text evidence="10">The sequence shown here is derived from an EMBL/GenBank/DDBJ whole genome shotgun (WGS) entry which is preliminary data.</text>
</comment>
<evidence type="ECO:0000256" key="6">
    <source>
        <dbReference type="ARBA" id="ARBA00048233"/>
    </source>
</evidence>
<dbReference type="EMBL" id="WHUW01000067">
    <property type="protein sequence ID" value="KAF8429467.1"/>
    <property type="molecule type" value="Genomic_DNA"/>
</dbReference>
<keyword evidence="4" id="KW-0186">Copper</keyword>
<sequence>MARPYPVIGIEGTGIQPRLEIRDLQLNPIQFSLFTRALNNILDMNNADSQSPNYIEQPNSWWQMAGIHGLPYEPWSGDLNGPQKADQNAQWGGNSMSRDCWDTLLTKLVSQGYCYHASALFPTWHRVTTMLVEQAVVNEAITIATEFNNDTWLQAAKELRFAYWDWTNLETAQEGIPHIFQEEVVKIANPDGSHDQVSNPLNHYDFTLKPGVARGIEYMNTWNRTYRWPNEELNPTYEMYDEAFKAFSEGATFQLDGSTTNLQPVSWLKEKVAALFTYDLTLQDPSYGPNMWGYFSNTAAQYDGVDPPMPVMPPSIEEPHNMVHDNTGGNGTMTMTEYASFDPIFFLHHANVDRLYAFWEYVYADYWIADGWKSSESGKTVPFVTDSGNFWQDANAPVDHATPLLPFRTKALDYWTSDNVRGLLNNGPTQKYYTYPAIKDPRTGVEVKVDVPYDTNNLTLRQQYQQALHNEWSPDTAAVVQAHRNLSRAMPQQTDVLMKEENDTAHLRQFIITGKLAGSAFGGSHRLELFLLPNNSYQTGGDVVNSISVFSRASPEGGTGTHIRGNMYLDSHLILYLLSRLEPDQRAAITELDHVAALIHASLGVRLVKPDGKRLASTDPPVGTHHTPLEEAKAPKLTLHSQVIQLSPHGTAPIKIGNYSTHGAFKGNSSWREF</sequence>
<dbReference type="SUPFAM" id="SSF48056">
    <property type="entry name" value="Di-copper centre-containing domain"/>
    <property type="match status" value="1"/>
</dbReference>
<evidence type="ECO:0000256" key="4">
    <source>
        <dbReference type="ARBA" id="ARBA00023008"/>
    </source>
</evidence>
<dbReference type="PROSITE" id="PS00497">
    <property type="entry name" value="TYROSINASE_1"/>
    <property type="match status" value="1"/>
</dbReference>
<dbReference type="GO" id="GO:0042438">
    <property type="term" value="P:melanin biosynthetic process"/>
    <property type="evidence" value="ECO:0007669"/>
    <property type="project" value="UniProtKB-KW"/>
</dbReference>
<feature type="domain" description="Tyrosinase copper-binding" evidence="8">
    <location>
        <begin position="116"/>
        <end position="133"/>
    </location>
</feature>
<comment type="catalytic activity">
    <reaction evidence="7">
        <text>L-tyrosine + O2 = L-dopaquinone + H2O</text>
        <dbReference type="Rhea" id="RHEA:18117"/>
        <dbReference type="ChEBI" id="CHEBI:15377"/>
        <dbReference type="ChEBI" id="CHEBI:15379"/>
        <dbReference type="ChEBI" id="CHEBI:57924"/>
        <dbReference type="ChEBI" id="CHEBI:58315"/>
        <dbReference type="EC" id="1.14.18.1"/>
    </reaction>
</comment>
<accession>A0AAD4G8V0</accession>
<comment type="similarity">
    <text evidence="1">Belongs to the tyrosinase family.</text>
</comment>
<dbReference type="Gene3D" id="1.10.1280.10">
    <property type="entry name" value="Di-copper center containing domain from catechol oxidase"/>
    <property type="match status" value="1"/>
</dbReference>
<evidence type="ECO:0000313" key="10">
    <source>
        <dbReference type="EMBL" id="KAF8429467.1"/>
    </source>
</evidence>
<dbReference type="PANTHER" id="PTHR11474">
    <property type="entry name" value="TYROSINASE FAMILY MEMBER"/>
    <property type="match status" value="1"/>
</dbReference>
<evidence type="ECO:0000259" key="9">
    <source>
        <dbReference type="PROSITE" id="PS00498"/>
    </source>
</evidence>
<dbReference type="PANTHER" id="PTHR11474:SF76">
    <property type="entry name" value="SHKT DOMAIN-CONTAINING PROTEIN"/>
    <property type="match status" value="1"/>
</dbReference>
<keyword evidence="5" id="KW-0470">Melanin biosynthesis</keyword>
<dbReference type="PROSITE" id="PS00498">
    <property type="entry name" value="TYROSINASE_2"/>
    <property type="match status" value="1"/>
</dbReference>
<keyword evidence="3" id="KW-0479">Metal-binding</keyword>
<dbReference type="AlphaFoldDB" id="A0AAD4G8V0"/>
<dbReference type="GO" id="GO:0046872">
    <property type="term" value="F:metal ion binding"/>
    <property type="evidence" value="ECO:0007669"/>
    <property type="project" value="UniProtKB-KW"/>
</dbReference>
<evidence type="ECO:0000256" key="3">
    <source>
        <dbReference type="ARBA" id="ARBA00022723"/>
    </source>
</evidence>
<comment type="catalytic activity">
    <reaction evidence="6">
        <text>2 L-dopa + O2 = 2 L-dopaquinone + 2 H2O</text>
        <dbReference type="Rhea" id="RHEA:34287"/>
        <dbReference type="ChEBI" id="CHEBI:15377"/>
        <dbReference type="ChEBI" id="CHEBI:15379"/>
        <dbReference type="ChEBI" id="CHEBI:57504"/>
        <dbReference type="ChEBI" id="CHEBI:57924"/>
        <dbReference type="EC" id="1.14.18.1"/>
    </reaction>
</comment>
<evidence type="ECO:0000256" key="5">
    <source>
        <dbReference type="ARBA" id="ARBA00023101"/>
    </source>
</evidence>
<dbReference type="Pfam" id="PF00264">
    <property type="entry name" value="Tyrosinase"/>
    <property type="match status" value="1"/>
</dbReference>
<dbReference type="EC" id="1.14.18.1" evidence="2"/>
<dbReference type="Proteomes" id="UP001194468">
    <property type="component" value="Unassembled WGS sequence"/>
</dbReference>
<dbReference type="PRINTS" id="PR00092">
    <property type="entry name" value="TYROSINASE"/>
</dbReference>
<reference evidence="10" key="2">
    <citation type="journal article" date="2020" name="Nat. Commun.">
        <title>Large-scale genome sequencing of mycorrhizal fungi provides insights into the early evolution of symbiotic traits.</title>
        <authorList>
            <person name="Miyauchi S."/>
            <person name="Kiss E."/>
            <person name="Kuo A."/>
            <person name="Drula E."/>
            <person name="Kohler A."/>
            <person name="Sanchez-Garcia M."/>
            <person name="Morin E."/>
            <person name="Andreopoulos B."/>
            <person name="Barry K.W."/>
            <person name="Bonito G."/>
            <person name="Buee M."/>
            <person name="Carver A."/>
            <person name="Chen C."/>
            <person name="Cichocki N."/>
            <person name="Clum A."/>
            <person name="Culley D."/>
            <person name="Crous P.W."/>
            <person name="Fauchery L."/>
            <person name="Girlanda M."/>
            <person name="Hayes R.D."/>
            <person name="Keri Z."/>
            <person name="LaButti K."/>
            <person name="Lipzen A."/>
            <person name="Lombard V."/>
            <person name="Magnuson J."/>
            <person name="Maillard F."/>
            <person name="Murat C."/>
            <person name="Nolan M."/>
            <person name="Ohm R.A."/>
            <person name="Pangilinan J."/>
            <person name="Pereira M.F."/>
            <person name="Perotto S."/>
            <person name="Peter M."/>
            <person name="Pfister S."/>
            <person name="Riley R."/>
            <person name="Sitrit Y."/>
            <person name="Stielow J.B."/>
            <person name="Szollosi G."/>
            <person name="Zifcakova L."/>
            <person name="Stursova M."/>
            <person name="Spatafora J.W."/>
            <person name="Tedersoo L."/>
            <person name="Vaario L.M."/>
            <person name="Yamada A."/>
            <person name="Yan M."/>
            <person name="Wang P."/>
            <person name="Xu J."/>
            <person name="Bruns T."/>
            <person name="Baldrian P."/>
            <person name="Vilgalys R."/>
            <person name="Dunand C."/>
            <person name="Henrissat B."/>
            <person name="Grigoriev I.V."/>
            <person name="Hibbett D."/>
            <person name="Nagy L.G."/>
            <person name="Martin F.M."/>
        </authorList>
    </citation>
    <scope>NUCLEOTIDE SEQUENCE</scope>
    <source>
        <strain evidence="10">BED1</strain>
    </source>
</reference>
<dbReference type="GO" id="GO:0004503">
    <property type="term" value="F:tyrosinase activity"/>
    <property type="evidence" value="ECO:0007669"/>
    <property type="project" value="UniProtKB-EC"/>
</dbReference>
<organism evidence="10 11">
    <name type="scientific">Boletus edulis BED1</name>
    <dbReference type="NCBI Taxonomy" id="1328754"/>
    <lineage>
        <taxon>Eukaryota</taxon>
        <taxon>Fungi</taxon>
        <taxon>Dikarya</taxon>
        <taxon>Basidiomycota</taxon>
        <taxon>Agaricomycotina</taxon>
        <taxon>Agaricomycetes</taxon>
        <taxon>Agaricomycetidae</taxon>
        <taxon>Boletales</taxon>
        <taxon>Boletineae</taxon>
        <taxon>Boletaceae</taxon>
        <taxon>Boletoideae</taxon>
        <taxon>Boletus</taxon>
    </lineage>
</organism>